<dbReference type="AlphaFoldDB" id="A0A0F7JAL1"/>
<dbReference type="PATRIC" id="fig|59201.158.peg.2857"/>
<reference evidence="2 3" key="1">
    <citation type="journal article" date="2015" name="Genome Announc.">
        <title>Complete Genome Sequencing of a Multidrug-Resistant and Human-Invasive Salmonella enterica Serovar Typhimurium Strain of the Emerging Sequence Type 213 Genotype.</title>
        <authorList>
            <person name="Calva E."/>
            <person name="Silva C."/>
            <person name="Zaidi M.B."/>
            <person name="Sanchez-Flores A."/>
            <person name="Estrada K."/>
            <person name="Silva G.G."/>
            <person name="Soto-Jimenez L.M."/>
            <person name="Wiesner M."/>
            <person name="Fernandez-Mora M."/>
            <person name="Edwards R.A."/>
            <person name="Vinuesa P."/>
        </authorList>
    </citation>
    <scope>NUCLEOTIDE SEQUENCE [LARGE SCALE GENOMIC DNA]</scope>
    <source>
        <strain evidence="2 3">YU39</strain>
    </source>
</reference>
<dbReference type="Pfam" id="PF04865">
    <property type="entry name" value="Baseplate_J"/>
    <property type="match status" value="1"/>
</dbReference>
<accession>A0A0F7JAL1</accession>
<feature type="domain" description="Baseplate protein J-like barrel" evidence="1">
    <location>
        <begin position="101"/>
        <end position="180"/>
    </location>
</feature>
<evidence type="ECO:0000313" key="2">
    <source>
        <dbReference type="EMBL" id="AKH08282.1"/>
    </source>
</evidence>
<organism evidence="2 3">
    <name type="scientific">Salmonella typhimurium</name>
    <dbReference type="NCBI Taxonomy" id="90371"/>
    <lineage>
        <taxon>Bacteria</taxon>
        <taxon>Pseudomonadati</taxon>
        <taxon>Pseudomonadota</taxon>
        <taxon>Gammaproteobacteria</taxon>
        <taxon>Enterobacterales</taxon>
        <taxon>Enterobacteriaceae</taxon>
        <taxon>Salmonella</taxon>
    </lineage>
</organism>
<evidence type="ECO:0000313" key="3">
    <source>
        <dbReference type="Proteomes" id="UP000034636"/>
    </source>
</evidence>
<evidence type="ECO:0000259" key="1">
    <source>
        <dbReference type="Pfam" id="PF04865"/>
    </source>
</evidence>
<dbReference type="RefSeq" id="WP_046891338.1">
    <property type="nucleotide sequence ID" value="NZ_CP011428.1"/>
</dbReference>
<sequence>MSDLPISYDIAGPVPKTTDELRQLVIDTATALSPGITTNLPGSLIEDMVSTSVGALVVCDQARVDLINSCSPYSANVHLLAQLGDMYGVQKGQGTNTSVYVVFSGPPGFAIPKGFMVGDGTYTYTVQRDTMIPESGQTEPVYCLATTGGSWAVPAGTVNQIKTSVPNTYNLTCTNLTAGLPGAQEQTFSSYRAQVFQAGMYGVQGTPDCYRIELKNVYGVQENLISYRQASLGAWVAIAGGGDPYEVAYAIYKAVPDISVLTNDVVNPSGAAVDKKTIPIIVYPDTYHVPFVVPSSQNVTLLITWNTASTSYIDPTGIEKAVQQSIADYINGIATGEPINIFLIRDIFLNQVKGLVSSNLVSMIDIQVGINGKIVPPATDSSLVYGDTYAYFSTSSSQIQVKQYGSSS</sequence>
<protein>
    <recommendedName>
        <fullName evidence="1">Baseplate protein J-like barrel domain-containing protein</fullName>
    </recommendedName>
</protein>
<dbReference type="Proteomes" id="UP000034636">
    <property type="component" value="Chromosome"/>
</dbReference>
<name>A0A0F7JAL1_SALTM</name>
<proteinExistence type="predicted"/>
<dbReference type="InterPro" id="IPR006949">
    <property type="entry name" value="Barrel_Baseplate_J-like"/>
</dbReference>
<gene>
    <name evidence="2" type="ORF">SE14_02810</name>
</gene>
<dbReference type="EMBL" id="CP011428">
    <property type="protein sequence ID" value="AKH08282.1"/>
    <property type="molecule type" value="Genomic_DNA"/>
</dbReference>